<reference evidence="4" key="1">
    <citation type="submission" date="2016-01" db="EMBL/GenBank/DDBJ databases">
        <title>Reference transcriptome for the parasite Schistocephalus solidus: insights into the molecular evolution of parasitism.</title>
        <authorList>
            <person name="Hebert F.O."/>
            <person name="Grambauer S."/>
            <person name="Barber I."/>
            <person name="Landry C.R."/>
            <person name="Aubin-Horth N."/>
        </authorList>
    </citation>
    <scope>NUCLEOTIDE SEQUENCE</scope>
</reference>
<dbReference type="InterPro" id="IPR008936">
    <property type="entry name" value="Rho_GTPase_activation_prot"/>
</dbReference>
<organism evidence="4">
    <name type="scientific">Schistocephalus solidus</name>
    <name type="common">Tapeworm</name>
    <dbReference type="NCBI Taxonomy" id="70667"/>
    <lineage>
        <taxon>Eukaryota</taxon>
        <taxon>Metazoa</taxon>
        <taxon>Spiralia</taxon>
        <taxon>Lophotrochozoa</taxon>
        <taxon>Platyhelminthes</taxon>
        <taxon>Cestoda</taxon>
        <taxon>Eucestoda</taxon>
        <taxon>Diphyllobothriidea</taxon>
        <taxon>Diphyllobothriidae</taxon>
        <taxon>Schistocephalus</taxon>
    </lineage>
</organism>
<dbReference type="InterPro" id="IPR036865">
    <property type="entry name" value="CRAL-TRIO_dom_sf"/>
</dbReference>
<dbReference type="SUPFAM" id="SSF48350">
    <property type="entry name" value="GTPase activation domain, GAP"/>
    <property type="match status" value="1"/>
</dbReference>
<accession>A0A0X3PAA0</accession>
<dbReference type="SUPFAM" id="SSF52087">
    <property type="entry name" value="CRAL/TRIO domain"/>
    <property type="match status" value="1"/>
</dbReference>
<dbReference type="PANTHER" id="PTHR45808:SF2">
    <property type="entry name" value="RHO GTPASE-ACTIVATING PROTEIN 68F"/>
    <property type="match status" value="1"/>
</dbReference>
<feature type="compositionally biased region" description="Polar residues" evidence="1">
    <location>
        <begin position="1"/>
        <end position="11"/>
    </location>
</feature>
<feature type="region of interest" description="Disordered" evidence="1">
    <location>
        <begin position="1"/>
        <end position="21"/>
    </location>
</feature>
<dbReference type="GO" id="GO:0005737">
    <property type="term" value="C:cytoplasm"/>
    <property type="evidence" value="ECO:0007669"/>
    <property type="project" value="TreeGrafter"/>
</dbReference>
<proteinExistence type="predicted"/>
<feature type="domain" description="CRAL-TRIO" evidence="2">
    <location>
        <begin position="102"/>
        <end position="257"/>
    </location>
</feature>
<dbReference type="PROSITE" id="PS50191">
    <property type="entry name" value="CRAL_TRIO"/>
    <property type="match status" value="1"/>
</dbReference>
<evidence type="ECO:0000259" key="3">
    <source>
        <dbReference type="PROSITE" id="PS50238"/>
    </source>
</evidence>
<dbReference type="SMART" id="SM00324">
    <property type="entry name" value="RhoGAP"/>
    <property type="match status" value="1"/>
</dbReference>
<evidence type="ECO:0000256" key="1">
    <source>
        <dbReference type="SAM" id="MobiDB-lite"/>
    </source>
</evidence>
<dbReference type="SMART" id="SM00516">
    <property type="entry name" value="SEC14"/>
    <property type="match status" value="1"/>
</dbReference>
<name>A0A0X3PAA0_SCHSO</name>
<dbReference type="Pfam" id="PF00620">
    <property type="entry name" value="RhoGAP"/>
    <property type="match status" value="1"/>
</dbReference>
<dbReference type="CDD" id="cd00170">
    <property type="entry name" value="SEC14"/>
    <property type="match status" value="1"/>
</dbReference>
<dbReference type="Pfam" id="PF13716">
    <property type="entry name" value="CRAL_TRIO_2"/>
    <property type="match status" value="1"/>
</dbReference>
<dbReference type="AlphaFoldDB" id="A0A0X3PAA0"/>
<protein>
    <submittedName>
        <fullName evidence="4">Rho GTPase-activating protein 1</fullName>
    </submittedName>
</protein>
<dbReference type="InterPro" id="IPR001251">
    <property type="entry name" value="CRAL-TRIO_dom"/>
</dbReference>
<dbReference type="Gene3D" id="3.40.525.10">
    <property type="entry name" value="CRAL-TRIO lipid binding domain"/>
    <property type="match status" value="1"/>
</dbReference>
<dbReference type="GO" id="GO:0005096">
    <property type="term" value="F:GTPase activator activity"/>
    <property type="evidence" value="ECO:0007669"/>
    <property type="project" value="TreeGrafter"/>
</dbReference>
<gene>
    <name evidence="4" type="primary">RHG01</name>
    <name evidence="4" type="ORF">TR105098</name>
</gene>
<sequence>MNSFTDPQMQLPTLPKIPSSENTFEDEMLTDNTQSEFVGPDYEFDQFDTELAENIVGGGSQEDGLDVETPAPADELVEEDYENELGTCASQQMTVQEALDREYKDISRLGIIQVAGDDRLGRKVIVFSACRLPVHGGVDLQRLYEYIKKTLEQYVVMDYSLVYLHYGFSSQNRPPMKWLIQAYRGFDRNFKKNLKALYLVHPTNFVLVTLKIFQPIISKKFGQKINYINRLGELSRDMFLDQLPIPQRVRLYDAQLLRNDNPLATSLNPYSAFLVSRSGETKPGLVYTDGAKPTSYLPHQVFGASIEHIKSNNGGNPIPQVLEDCVMYIRQYSLDLEGLFRRSARSILVQAAQQTYNEGGRVKFENFDDPHLPAVLIKTFFRELSEPILTYELYDEVLRVNNFTPTMKIESARGMISGRLPADNYRLLKYLMEFLQEVSAHAASNKMTDYNLGIVFGPNLLWSKFANVDSFAAVGQITTFIQLLISNFDDIFVK</sequence>
<evidence type="ECO:0000259" key="2">
    <source>
        <dbReference type="PROSITE" id="PS50191"/>
    </source>
</evidence>
<dbReference type="GO" id="GO:2001136">
    <property type="term" value="P:negative regulation of endocytic recycling"/>
    <property type="evidence" value="ECO:0007669"/>
    <property type="project" value="TreeGrafter"/>
</dbReference>
<dbReference type="InterPro" id="IPR000198">
    <property type="entry name" value="RhoGAP_dom"/>
</dbReference>
<dbReference type="GO" id="GO:0007264">
    <property type="term" value="P:small GTPase-mediated signal transduction"/>
    <property type="evidence" value="ECO:0007669"/>
    <property type="project" value="TreeGrafter"/>
</dbReference>
<evidence type="ECO:0000313" key="4">
    <source>
        <dbReference type="EMBL" id="JAP46857.1"/>
    </source>
</evidence>
<dbReference type="PANTHER" id="PTHR45808">
    <property type="entry name" value="RHO GTPASE-ACTIVATING PROTEIN 68F"/>
    <property type="match status" value="1"/>
</dbReference>
<dbReference type="EMBL" id="GEEE01016368">
    <property type="protein sequence ID" value="JAP46857.1"/>
    <property type="molecule type" value="Transcribed_RNA"/>
</dbReference>
<feature type="domain" description="Rho-GAP" evidence="3">
    <location>
        <begin position="304"/>
        <end position="492"/>
    </location>
</feature>
<dbReference type="Gene3D" id="1.10.555.10">
    <property type="entry name" value="Rho GTPase activation protein"/>
    <property type="match status" value="1"/>
</dbReference>
<dbReference type="PROSITE" id="PS50238">
    <property type="entry name" value="RHOGAP"/>
    <property type="match status" value="1"/>
</dbReference>